<dbReference type="Proteomes" id="UP000237347">
    <property type="component" value="Unassembled WGS sequence"/>
</dbReference>
<keyword evidence="3" id="KW-1185">Reference proteome</keyword>
<dbReference type="GO" id="GO:0009733">
    <property type="term" value="P:response to auxin"/>
    <property type="evidence" value="ECO:0007669"/>
    <property type="project" value="InterPro"/>
</dbReference>
<gene>
    <name evidence="2" type="primary">SAUR71_2</name>
    <name evidence="2" type="ORF">CFP56_015346</name>
</gene>
<organism evidence="2 3">
    <name type="scientific">Quercus suber</name>
    <name type="common">Cork oak</name>
    <dbReference type="NCBI Taxonomy" id="58331"/>
    <lineage>
        <taxon>Eukaryota</taxon>
        <taxon>Viridiplantae</taxon>
        <taxon>Streptophyta</taxon>
        <taxon>Embryophyta</taxon>
        <taxon>Tracheophyta</taxon>
        <taxon>Spermatophyta</taxon>
        <taxon>Magnoliopsida</taxon>
        <taxon>eudicotyledons</taxon>
        <taxon>Gunneridae</taxon>
        <taxon>Pentapetalae</taxon>
        <taxon>rosids</taxon>
        <taxon>fabids</taxon>
        <taxon>Fagales</taxon>
        <taxon>Fagaceae</taxon>
        <taxon>Quercus</taxon>
    </lineage>
</organism>
<name>A0AAW0KS97_QUESU</name>
<evidence type="ECO:0000256" key="1">
    <source>
        <dbReference type="ARBA" id="ARBA00006974"/>
    </source>
</evidence>
<dbReference type="PANTHER" id="PTHR31374:SF6">
    <property type="entry name" value="OS04G0608300 PROTEIN"/>
    <property type="match status" value="1"/>
</dbReference>
<dbReference type="InterPro" id="IPR003676">
    <property type="entry name" value="SAUR_fam"/>
</dbReference>
<protein>
    <submittedName>
        <fullName evidence="2">Auxin-responsive protein saur71</fullName>
    </submittedName>
</protein>
<evidence type="ECO:0000313" key="2">
    <source>
        <dbReference type="EMBL" id="KAK7841516.1"/>
    </source>
</evidence>
<sequence length="325" mass="36953">MDSKKSNKIREIVRLQQILKKWKKLANASKNSSNTTSSSTNTSNCSTGSKSINFIKRTLSFSDVSGASNDVVPKGFLAVCVGKELKRFVIPTEYLGHQAFGILLREAEEEFGFQQEGVLKIPCEVSVFEKILKVVEEKRETLGATHQIVSLHPLIILKCVSNQTLRKAIQRKHVIKFFKGRGLILRCLCLTPYNSGQYSNLDLLCSPTTRIPPGFLAIYVGYERKRFLIPTRFLNFPVFTVLLDKASEEYGFKFSGGIVLPCEVQFFTKLLKFLVKDEKKYRSLGFHEFFKLISEVGFDSTSCKEEGDYLNHYHELRPLLQKARA</sequence>
<reference evidence="2 3" key="1">
    <citation type="journal article" date="2018" name="Sci. Data">
        <title>The draft genome sequence of cork oak.</title>
        <authorList>
            <person name="Ramos A.M."/>
            <person name="Usie A."/>
            <person name="Barbosa P."/>
            <person name="Barros P.M."/>
            <person name="Capote T."/>
            <person name="Chaves I."/>
            <person name="Simoes F."/>
            <person name="Abreu I."/>
            <person name="Carrasquinho I."/>
            <person name="Faro C."/>
            <person name="Guimaraes J.B."/>
            <person name="Mendonca D."/>
            <person name="Nobrega F."/>
            <person name="Rodrigues L."/>
            <person name="Saibo N.J.M."/>
            <person name="Varela M.C."/>
            <person name="Egas C."/>
            <person name="Matos J."/>
            <person name="Miguel C.M."/>
            <person name="Oliveira M.M."/>
            <person name="Ricardo C.P."/>
            <person name="Goncalves S."/>
        </authorList>
    </citation>
    <scope>NUCLEOTIDE SEQUENCE [LARGE SCALE GENOMIC DNA]</scope>
    <source>
        <strain evidence="3">cv. HL8</strain>
    </source>
</reference>
<dbReference type="AlphaFoldDB" id="A0AAW0KS97"/>
<comment type="caution">
    <text evidence="2">The sequence shown here is derived from an EMBL/GenBank/DDBJ whole genome shotgun (WGS) entry which is preliminary data.</text>
</comment>
<proteinExistence type="inferred from homology"/>
<dbReference type="Pfam" id="PF02519">
    <property type="entry name" value="Auxin_inducible"/>
    <property type="match status" value="2"/>
</dbReference>
<accession>A0AAW0KS97</accession>
<evidence type="ECO:0000313" key="3">
    <source>
        <dbReference type="Proteomes" id="UP000237347"/>
    </source>
</evidence>
<comment type="similarity">
    <text evidence="1">Belongs to the ARG7 family.</text>
</comment>
<dbReference type="PANTHER" id="PTHR31374">
    <property type="entry name" value="AUXIN-INDUCED PROTEIN-LIKE-RELATED"/>
    <property type="match status" value="1"/>
</dbReference>
<dbReference type="EMBL" id="PKMF04000239">
    <property type="protein sequence ID" value="KAK7841516.1"/>
    <property type="molecule type" value="Genomic_DNA"/>
</dbReference>